<evidence type="ECO:0000313" key="1">
    <source>
        <dbReference type="EMBL" id="ERJ64160.1"/>
    </source>
</evidence>
<protein>
    <submittedName>
        <fullName evidence="1">Uncharacterized protein</fullName>
    </submittedName>
</protein>
<dbReference type="Proteomes" id="UP000016630">
    <property type="component" value="Unassembled WGS sequence"/>
</dbReference>
<proteinExistence type="predicted"/>
<reference evidence="1 2" key="1">
    <citation type="submission" date="2013-06" db="EMBL/GenBank/DDBJ databases">
        <authorList>
            <person name="Weinstock G."/>
            <person name="Sodergren E."/>
            <person name="Lobos E.A."/>
            <person name="Fulton L."/>
            <person name="Fulton R."/>
            <person name="Courtney L."/>
            <person name="Fronick C."/>
            <person name="O'Laughlin M."/>
            <person name="Godfrey J."/>
            <person name="Wilson R.M."/>
            <person name="Miner T."/>
            <person name="Farmer C."/>
            <person name="Delehaunty K."/>
            <person name="Cordes M."/>
            <person name="Minx P."/>
            <person name="Tomlinson C."/>
            <person name="Chen J."/>
            <person name="Wollam A."/>
            <person name="Pepin K.H."/>
            <person name="Bhonagiri V."/>
            <person name="Zhang X."/>
            <person name="Warren W."/>
            <person name="Mitreva M."/>
            <person name="Mardis E.R."/>
            <person name="Wilson R.K."/>
        </authorList>
    </citation>
    <scope>NUCLEOTIDE SEQUENCE [LARGE SCALE GENOMIC DNA]</scope>
    <source>
        <strain evidence="1 2">F0570</strain>
    </source>
</reference>
<organism evidence="1 2">
    <name type="scientific">Porphyromonas gingivalis F0570</name>
    <dbReference type="NCBI Taxonomy" id="1227271"/>
    <lineage>
        <taxon>Bacteria</taxon>
        <taxon>Pseudomonadati</taxon>
        <taxon>Bacteroidota</taxon>
        <taxon>Bacteroidia</taxon>
        <taxon>Bacteroidales</taxon>
        <taxon>Porphyromonadaceae</taxon>
        <taxon>Porphyromonas</taxon>
    </lineage>
</organism>
<evidence type="ECO:0000313" key="2">
    <source>
        <dbReference type="Proteomes" id="UP000016630"/>
    </source>
</evidence>
<name>A0A0E2LN10_PORGN</name>
<sequence>MVALSKYVFIRNAATHQEQMGGIPRYGRHIILPVLTNHPNPNSCQR</sequence>
<dbReference type="HOGENOM" id="CLU_3203354_0_0_10"/>
<accession>A0A0E2LN10</accession>
<dbReference type="EMBL" id="AWUW01000137">
    <property type="protein sequence ID" value="ERJ64160.1"/>
    <property type="molecule type" value="Genomic_DNA"/>
</dbReference>
<comment type="caution">
    <text evidence="1">The sequence shown here is derived from an EMBL/GenBank/DDBJ whole genome shotgun (WGS) entry which is preliminary data.</text>
</comment>
<gene>
    <name evidence="1" type="ORF">HMPREF1555_01885</name>
</gene>
<dbReference type="AlphaFoldDB" id="A0A0E2LN10"/>